<organism evidence="1 2">
    <name type="scientific">Marvinbryantia formatexigens DSM 14469</name>
    <dbReference type="NCBI Taxonomy" id="478749"/>
    <lineage>
        <taxon>Bacteria</taxon>
        <taxon>Bacillati</taxon>
        <taxon>Bacillota</taxon>
        <taxon>Clostridia</taxon>
        <taxon>Lachnospirales</taxon>
        <taxon>Lachnospiraceae</taxon>
        <taxon>Marvinbryantia</taxon>
    </lineage>
</organism>
<keyword evidence="2" id="KW-1185">Reference proteome</keyword>
<evidence type="ECO:0000313" key="2">
    <source>
        <dbReference type="Proteomes" id="UP000005561"/>
    </source>
</evidence>
<comment type="caution">
    <text evidence="1">The sequence shown here is derived from an EMBL/GenBank/DDBJ whole genome shotgun (WGS) entry which is preliminary data.</text>
</comment>
<evidence type="ECO:0000313" key="1">
    <source>
        <dbReference type="EMBL" id="EET58835.1"/>
    </source>
</evidence>
<gene>
    <name evidence="1" type="ORF">BRYFOR_09123</name>
</gene>
<dbReference type="AlphaFoldDB" id="C6LKD6"/>
<dbReference type="EMBL" id="ACCL02000024">
    <property type="protein sequence ID" value="EET58835.1"/>
    <property type="molecule type" value="Genomic_DNA"/>
</dbReference>
<sequence length="257" mass="27158">MEKQVVFPGMSQEVWYGDISELVLYISELILHTSAERTGFTYRNRGTTLLHNRGFCHRHHNIPVRRKNIMKNLKKMAALSLVAALGMTAGSTALATDTSPKTLTGEGSATIGVTGTYDGSTAEPGKVYRIDIEWGSMEFTYEANVTKTWNTTTHDYVESSGNGVWAAAAEGVSNKITVTNHSNAAVSAGLSFTGTPAVITGEFKEGADTVTGLRLASAEDTKAAVAKSALFNITGGTLDASAEAGTAIGTITVTITE</sequence>
<dbReference type="STRING" id="168384.SAMN05660368_03417"/>
<name>C6LKD6_9FIRM</name>
<protein>
    <submittedName>
        <fullName evidence="1">Uncharacterized protein</fullName>
    </submittedName>
</protein>
<accession>C6LKD6</accession>
<dbReference type="Proteomes" id="UP000005561">
    <property type="component" value="Unassembled WGS sequence"/>
</dbReference>
<proteinExistence type="predicted"/>
<reference evidence="1" key="1">
    <citation type="submission" date="2009-07" db="EMBL/GenBank/DDBJ databases">
        <authorList>
            <person name="Weinstock G."/>
            <person name="Sodergren E."/>
            <person name="Clifton S."/>
            <person name="Fulton L."/>
            <person name="Fulton B."/>
            <person name="Courtney L."/>
            <person name="Fronick C."/>
            <person name="Harrison M."/>
            <person name="Strong C."/>
            <person name="Farmer C."/>
            <person name="Delahaunty K."/>
            <person name="Markovic C."/>
            <person name="Hall O."/>
            <person name="Minx P."/>
            <person name="Tomlinson C."/>
            <person name="Mitreva M."/>
            <person name="Nelson J."/>
            <person name="Hou S."/>
            <person name="Wollam A."/>
            <person name="Pepin K.H."/>
            <person name="Johnson M."/>
            <person name="Bhonagiri V."/>
            <person name="Nash W.E."/>
            <person name="Warren W."/>
            <person name="Chinwalla A."/>
            <person name="Mardis E.R."/>
            <person name="Wilson R.K."/>
        </authorList>
    </citation>
    <scope>NUCLEOTIDE SEQUENCE [LARGE SCALE GENOMIC DNA]</scope>
    <source>
        <strain evidence="1">DSM 14469</strain>
    </source>
</reference>